<dbReference type="InterPro" id="IPR051871">
    <property type="entry name" value="GMC_Oxidoreductase-Related"/>
</dbReference>
<dbReference type="EMBL" id="JBANAX010000168">
    <property type="protein sequence ID" value="KAL1219812.1"/>
    <property type="molecule type" value="Genomic_DNA"/>
</dbReference>
<name>A0ABD1BRI3_CARAN</name>
<dbReference type="Gene3D" id="3.30.410.40">
    <property type="match status" value="2"/>
</dbReference>
<organism evidence="7 8">
    <name type="scientific">Cardamine amara subsp. amara</name>
    <dbReference type="NCBI Taxonomy" id="228776"/>
    <lineage>
        <taxon>Eukaryota</taxon>
        <taxon>Viridiplantae</taxon>
        <taxon>Streptophyta</taxon>
        <taxon>Embryophyta</taxon>
        <taxon>Tracheophyta</taxon>
        <taxon>Spermatophyta</taxon>
        <taxon>Magnoliopsida</taxon>
        <taxon>eudicotyledons</taxon>
        <taxon>Gunneridae</taxon>
        <taxon>Pentapetalae</taxon>
        <taxon>rosids</taxon>
        <taxon>malvids</taxon>
        <taxon>Brassicales</taxon>
        <taxon>Brassicaceae</taxon>
        <taxon>Cardamineae</taxon>
        <taxon>Cardamine</taxon>
    </lineage>
</organism>
<dbReference type="InterPro" id="IPR007867">
    <property type="entry name" value="GMC_OxRtase_C"/>
</dbReference>
<comment type="cofactor">
    <cofactor evidence="1">
        <name>FAD</name>
        <dbReference type="ChEBI" id="CHEBI:57692"/>
    </cofactor>
</comment>
<keyword evidence="2" id="KW-0285">Flavoprotein</keyword>
<accession>A0ABD1BRI3</accession>
<evidence type="ECO:0000259" key="5">
    <source>
        <dbReference type="Pfam" id="PF00732"/>
    </source>
</evidence>
<keyword evidence="4" id="KW-0274">FAD</keyword>
<dbReference type="AlphaFoldDB" id="A0ABD1BRI3"/>
<dbReference type="SUPFAM" id="SSF51905">
    <property type="entry name" value="FAD/NAD(P)-binding domain"/>
    <property type="match status" value="1"/>
</dbReference>
<proteinExistence type="predicted"/>
<evidence type="ECO:0000256" key="1">
    <source>
        <dbReference type="ARBA" id="ARBA00001974"/>
    </source>
</evidence>
<keyword evidence="8" id="KW-1185">Reference proteome</keyword>
<gene>
    <name evidence="7" type="ORF">V5N11_022342</name>
</gene>
<dbReference type="SUPFAM" id="SSF54373">
    <property type="entry name" value="FAD-linked reductases, C-terminal domain"/>
    <property type="match status" value="1"/>
</dbReference>
<dbReference type="InterPro" id="IPR000172">
    <property type="entry name" value="GMC_OxRdtase_N"/>
</dbReference>
<keyword evidence="3" id="KW-0732">Signal</keyword>
<reference evidence="7 8" key="1">
    <citation type="submission" date="2024-04" db="EMBL/GenBank/DDBJ databases">
        <title>Genome assembly C_amara_ONT_v2.</title>
        <authorList>
            <person name="Yant L."/>
            <person name="Moore C."/>
            <person name="Slenker M."/>
        </authorList>
    </citation>
    <scope>NUCLEOTIDE SEQUENCE [LARGE SCALE GENOMIC DNA]</scope>
    <source>
        <tissue evidence="7">Leaf</tissue>
    </source>
</reference>
<dbReference type="Proteomes" id="UP001558713">
    <property type="component" value="Unassembled WGS sequence"/>
</dbReference>
<feature type="domain" description="Glucose-methanol-choline oxidoreductase N-terminal" evidence="5">
    <location>
        <begin position="66"/>
        <end position="174"/>
    </location>
</feature>
<evidence type="ECO:0000259" key="6">
    <source>
        <dbReference type="Pfam" id="PF05199"/>
    </source>
</evidence>
<evidence type="ECO:0000256" key="2">
    <source>
        <dbReference type="ARBA" id="ARBA00022630"/>
    </source>
</evidence>
<dbReference type="PANTHER" id="PTHR45968:SF31">
    <property type="entry name" value="GLUCOSE-METHANOL-CHOLINE (GMC) OXIDOREDUCTASE FAMILY PROTEIN"/>
    <property type="match status" value="1"/>
</dbReference>
<dbReference type="InterPro" id="IPR036188">
    <property type="entry name" value="FAD/NAD-bd_sf"/>
</dbReference>
<protein>
    <submittedName>
        <fullName evidence="7">Protein HOTHEAD</fullName>
    </submittedName>
</protein>
<sequence>MEDVEAAYEWVEKKLVFEPQVMGWQTAFKDGLLEAGESPHNGFTYDHIYGTKIGGTIFDRAGHRHTAANLLEYANPDRIVVYLHASVHKILFTTKGSQKPKACEVIFEDTNEMFHKVQLANNPMNEVILSAGAMGIPQLLMLSGVDPSAHLTAHGVKPLVLDHPMVGQGMADNPMNAVAIPSPQPVEVSLVQVVGITKLDCYIEGGSGGSISNDLTRRLFDGVLNIFNETNRTTYGLNVIIQKTDGPASRRHMELRNKNPNDNPLVTFNYYQEPEDLNKCVEGLNTIIKVINSKAFSKYKYPGVTARELLDLMLGLPINQRPRHVNSRFSLKQFCIDTVITIWHYHGGCQVGKVVDKNYKVLGIDALRIIDGSTFLKSPGTNPQATVMMLGRYMGQRILRERAAFRGN</sequence>
<evidence type="ECO:0000313" key="7">
    <source>
        <dbReference type="EMBL" id="KAL1219812.1"/>
    </source>
</evidence>
<dbReference type="PANTHER" id="PTHR45968">
    <property type="entry name" value="OSJNBA0019K04.7 PROTEIN"/>
    <property type="match status" value="1"/>
</dbReference>
<evidence type="ECO:0000256" key="3">
    <source>
        <dbReference type="ARBA" id="ARBA00022729"/>
    </source>
</evidence>
<evidence type="ECO:0000313" key="8">
    <source>
        <dbReference type="Proteomes" id="UP001558713"/>
    </source>
</evidence>
<comment type="caution">
    <text evidence="7">The sequence shown here is derived from an EMBL/GenBank/DDBJ whole genome shotgun (WGS) entry which is preliminary data.</text>
</comment>
<evidence type="ECO:0000256" key="4">
    <source>
        <dbReference type="ARBA" id="ARBA00022827"/>
    </source>
</evidence>
<dbReference type="Pfam" id="PF05199">
    <property type="entry name" value="GMC_oxred_C"/>
    <property type="match status" value="1"/>
</dbReference>
<dbReference type="Pfam" id="PF00732">
    <property type="entry name" value="GMC_oxred_N"/>
    <property type="match status" value="1"/>
</dbReference>
<feature type="domain" description="Glucose-methanol-choline oxidoreductase C-terminal" evidence="6">
    <location>
        <begin position="247"/>
        <end position="391"/>
    </location>
</feature>